<gene>
    <name evidence="5" type="ORF">RI048_12810</name>
</gene>
<evidence type="ECO:0000313" key="6">
    <source>
        <dbReference type="Proteomes" id="UP001246576"/>
    </source>
</evidence>
<sequence>MESTPPCAPDLPVALHALQCPVEHWLSFLGHRWTAVILWHLREDKLRHAELLSRLPGITAKVLGERMSALGDAGLLVKYEGGHFPRTTHYALTEKAEALLQILDQIDLWSKSHGAAQPACLLPQRPGTALPES</sequence>
<comment type="caution">
    <text evidence="5">The sequence shown here is derived from an EMBL/GenBank/DDBJ whole genome shotgun (WGS) entry which is preliminary data.</text>
</comment>
<protein>
    <submittedName>
        <fullName evidence="5">Helix-turn-helix domain-containing protein</fullName>
    </submittedName>
</protein>
<keyword evidence="6" id="KW-1185">Reference proteome</keyword>
<dbReference type="RefSeq" id="WP_209569428.1">
    <property type="nucleotide sequence ID" value="NZ_JAVLSJ010000006.1"/>
</dbReference>
<evidence type="ECO:0000256" key="2">
    <source>
        <dbReference type="ARBA" id="ARBA00023125"/>
    </source>
</evidence>
<dbReference type="InterPro" id="IPR036388">
    <property type="entry name" value="WH-like_DNA-bd_sf"/>
</dbReference>
<dbReference type="PANTHER" id="PTHR33204">
    <property type="entry name" value="TRANSCRIPTIONAL REGULATOR, MARR FAMILY"/>
    <property type="match status" value="1"/>
</dbReference>
<reference evidence="5" key="1">
    <citation type="submission" date="2023-09" db="EMBL/GenBank/DDBJ databases">
        <title>Description of first Herbaspirillum huttiense subsp. nephrolepsisexaltata and Herbaspirillum huttiense subsp. lycopersicon.</title>
        <authorList>
            <person name="Poudel M."/>
            <person name="Sharma A."/>
            <person name="Goss E."/>
            <person name="Tapia J.H."/>
            <person name="Harmon C.M."/>
            <person name="Jones J.B."/>
        </authorList>
    </citation>
    <scope>NUCLEOTIDE SEQUENCE</scope>
    <source>
        <strain evidence="5">SE1</strain>
    </source>
</reference>
<evidence type="ECO:0000313" key="5">
    <source>
        <dbReference type="EMBL" id="MDR9849104.1"/>
    </source>
</evidence>
<evidence type="ECO:0000259" key="4">
    <source>
        <dbReference type="PROSITE" id="PS51118"/>
    </source>
</evidence>
<dbReference type="InterPro" id="IPR002577">
    <property type="entry name" value="HTH_HxlR"/>
</dbReference>
<keyword evidence="1" id="KW-0805">Transcription regulation</keyword>
<dbReference type="InterPro" id="IPR036390">
    <property type="entry name" value="WH_DNA-bd_sf"/>
</dbReference>
<proteinExistence type="predicted"/>
<accession>A0ABU2ELS9</accession>
<name>A0ABU2ELS9_9BURK</name>
<organism evidence="5 6">
    <name type="scientific">Herbaspirillum huttiense subsp. lycopersici</name>
    <dbReference type="NCBI Taxonomy" id="3074428"/>
    <lineage>
        <taxon>Bacteria</taxon>
        <taxon>Pseudomonadati</taxon>
        <taxon>Pseudomonadota</taxon>
        <taxon>Betaproteobacteria</taxon>
        <taxon>Burkholderiales</taxon>
        <taxon>Oxalobacteraceae</taxon>
        <taxon>Herbaspirillum</taxon>
    </lineage>
</organism>
<dbReference type="EMBL" id="JAVLSJ010000006">
    <property type="protein sequence ID" value="MDR9849104.1"/>
    <property type="molecule type" value="Genomic_DNA"/>
</dbReference>
<dbReference type="Gene3D" id="1.10.10.10">
    <property type="entry name" value="Winged helix-like DNA-binding domain superfamily/Winged helix DNA-binding domain"/>
    <property type="match status" value="1"/>
</dbReference>
<dbReference type="PROSITE" id="PS51118">
    <property type="entry name" value="HTH_HXLR"/>
    <property type="match status" value="1"/>
</dbReference>
<keyword evidence="3" id="KW-0804">Transcription</keyword>
<dbReference type="Pfam" id="PF01638">
    <property type="entry name" value="HxlR"/>
    <property type="match status" value="1"/>
</dbReference>
<evidence type="ECO:0000256" key="3">
    <source>
        <dbReference type="ARBA" id="ARBA00023163"/>
    </source>
</evidence>
<keyword evidence="2" id="KW-0238">DNA-binding</keyword>
<feature type="domain" description="HTH hxlR-type" evidence="4">
    <location>
        <begin position="20"/>
        <end position="118"/>
    </location>
</feature>
<evidence type="ECO:0000256" key="1">
    <source>
        <dbReference type="ARBA" id="ARBA00023015"/>
    </source>
</evidence>
<dbReference type="Proteomes" id="UP001246576">
    <property type="component" value="Unassembled WGS sequence"/>
</dbReference>
<dbReference type="SUPFAM" id="SSF46785">
    <property type="entry name" value="Winged helix' DNA-binding domain"/>
    <property type="match status" value="1"/>
</dbReference>